<accession>A0A8X6UAU9</accession>
<keyword evidence="2" id="KW-1185">Reference proteome</keyword>
<reference evidence="1" key="1">
    <citation type="submission" date="2020-08" db="EMBL/GenBank/DDBJ databases">
        <title>Multicomponent nature underlies the extraordinary mechanical properties of spider dragline silk.</title>
        <authorList>
            <person name="Kono N."/>
            <person name="Nakamura H."/>
            <person name="Mori M."/>
            <person name="Yoshida Y."/>
            <person name="Ohtoshi R."/>
            <person name="Malay A.D."/>
            <person name="Moran D.A.P."/>
            <person name="Tomita M."/>
            <person name="Numata K."/>
            <person name="Arakawa K."/>
        </authorList>
    </citation>
    <scope>NUCLEOTIDE SEQUENCE</scope>
</reference>
<dbReference type="EMBL" id="BMAW01074400">
    <property type="protein sequence ID" value="GFT92105.1"/>
    <property type="molecule type" value="Genomic_DNA"/>
</dbReference>
<name>A0A8X6UAU9_NEPPI</name>
<gene>
    <name evidence="1" type="ORF">NPIL_47171</name>
</gene>
<comment type="caution">
    <text evidence="1">The sequence shown here is derived from an EMBL/GenBank/DDBJ whole genome shotgun (WGS) entry which is preliminary data.</text>
</comment>
<dbReference type="AlphaFoldDB" id="A0A8X6UAU9"/>
<organism evidence="1 2">
    <name type="scientific">Nephila pilipes</name>
    <name type="common">Giant wood spider</name>
    <name type="synonym">Nephila maculata</name>
    <dbReference type="NCBI Taxonomy" id="299642"/>
    <lineage>
        <taxon>Eukaryota</taxon>
        <taxon>Metazoa</taxon>
        <taxon>Ecdysozoa</taxon>
        <taxon>Arthropoda</taxon>
        <taxon>Chelicerata</taxon>
        <taxon>Arachnida</taxon>
        <taxon>Araneae</taxon>
        <taxon>Araneomorphae</taxon>
        <taxon>Entelegynae</taxon>
        <taxon>Araneoidea</taxon>
        <taxon>Nephilidae</taxon>
        <taxon>Nephila</taxon>
    </lineage>
</organism>
<sequence length="119" mass="13515">MDESAQLLRASSTGINEPKACQESMPQTITLSPQLWWGPTMWLVYRNVNSRSFLRRMIVNMDIGIRCLLRRSICNKVRDTSVLDNFLMLCCFMVVVNVSKVACRISVNQETLASVISGR</sequence>
<dbReference type="Proteomes" id="UP000887013">
    <property type="component" value="Unassembled WGS sequence"/>
</dbReference>
<protein>
    <submittedName>
        <fullName evidence="1">Uncharacterized protein</fullName>
    </submittedName>
</protein>
<evidence type="ECO:0000313" key="2">
    <source>
        <dbReference type="Proteomes" id="UP000887013"/>
    </source>
</evidence>
<proteinExistence type="predicted"/>
<evidence type="ECO:0000313" key="1">
    <source>
        <dbReference type="EMBL" id="GFT92105.1"/>
    </source>
</evidence>